<proteinExistence type="predicted"/>
<name>A0A915DS90_9BILA</name>
<evidence type="ECO:0000259" key="5">
    <source>
        <dbReference type="Pfam" id="PF22923"/>
    </source>
</evidence>
<keyword evidence="2" id="KW-0493">Microtubule</keyword>
<evidence type="ECO:0000256" key="1">
    <source>
        <dbReference type="ARBA" id="ARBA00022490"/>
    </source>
</evidence>
<evidence type="ECO:0000256" key="4">
    <source>
        <dbReference type="SAM" id="MobiDB-lite"/>
    </source>
</evidence>
<dbReference type="GO" id="GO:0005874">
    <property type="term" value="C:microtubule"/>
    <property type="evidence" value="ECO:0007669"/>
    <property type="project" value="UniProtKB-KW"/>
</dbReference>
<dbReference type="WBParaSite" id="jg23113">
    <property type="protein sequence ID" value="jg23113"/>
    <property type="gene ID" value="jg23113"/>
</dbReference>
<organism evidence="6 7">
    <name type="scientific">Ditylenchus dipsaci</name>
    <dbReference type="NCBI Taxonomy" id="166011"/>
    <lineage>
        <taxon>Eukaryota</taxon>
        <taxon>Metazoa</taxon>
        <taxon>Ecdysozoa</taxon>
        <taxon>Nematoda</taxon>
        <taxon>Chromadorea</taxon>
        <taxon>Rhabditida</taxon>
        <taxon>Tylenchina</taxon>
        <taxon>Tylenchomorpha</taxon>
        <taxon>Sphaerularioidea</taxon>
        <taxon>Anguinidae</taxon>
        <taxon>Anguininae</taxon>
        <taxon>Ditylenchus</taxon>
    </lineage>
</organism>
<accession>A0A915DS90</accession>
<dbReference type="AlphaFoldDB" id="A0A915DS90"/>
<protein>
    <recommendedName>
        <fullName evidence="5">Kinesin-like protein KIF2A-like N-terminal domain-containing protein</fullName>
    </recommendedName>
</protein>
<dbReference type="InterPro" id="IPR054473">
    <property type="entry name" value="KIF2A-like_N"/>
</dbReference>
<dbReference type="Pfam" id="PF22923">
    <property type="entry name" value="KIF2A-like_1st"/>
    <property type="match status" value="1"/>
</dbReference>
<feature type="domain" description="Kinesin-like protein KIF2A-like N-terminal" evidence="5">
    <location>
        <begin position="28"/>
        <end position="61"/>
    </location>
</feature>
<keyword evidence="3" id="KW-0175">Coiled coil</keyword>
<feature type="region of interest" description="Disordered" evidence="4">
    <location>
        <begin position="132"/>
        <end position="157"/>
    </location>
</feature>
<evidence type="ECO:0000256" key="3">
    <source>
        <dbReference type="ARBA" id="ARBA00023054"/>
    </source>
</evidence>
<dbReference type="Proteomes" id="UP000887574">
    <property type="component" value="Unplaced"/>
</dbReference>
<keyword evidence="6" id="KW-1185">Reference proteome</keyword>
<keyword evidence="1" id="KW-0963">Cytoplasm</keyword>
<evidence type="ECO:0000313" key="7">
    <source>
        <dbReference type="WBParaSite" id="jg23113"/>
    </source>
</evidence>
<reference evidence="7" key="1">
    <citation type="submission" date="2022-11" db="UniProtKB">
        <authorList>
            <consortium name="WormBaseParasite"/>
        </authorList>
    </citation>
    <scope>IDENTIFICATION</scope>
</reference>
<evidence type="ECO:0000256" key="2">
    <source>
        <dbReference type="ARBA" id="ARBA00022701"/>
    </source>
</evidence>
<sequence length="157" mass="16970">MRSLKISFSAISETNKASAINCCKGSIRSDGRVHQATVTKVLPRGAGVSVQWFEDGSEKARKSRGRSAQFEPAISHRMSLGVASTNSKDIDTSLLSVNGIGDQMAQPISKKITQLKNTANSAMNRTLKNQVARSTCVASKQSENKRPQSIRTSNFAK</sequence>
<evidence type="ECO:0000313" key="6">
    <source>
        <dbReference type="Proteomes" id="UP000887574"/>
    </source>
</evidence>